<dbReference type="EMBL" id="AMZH03001013">
    <property type="protein sequence ID" value="RRT81009.1"/>
    <property type="molecule type" value="Genomic_DNA"/>
</dbReference>
<evidence type="ECO:0000313" key="1">
    <source>
        <dbReference type="EMBL" id="RRT81009.1"/>
    </source>
</evidence>
<accession>A0A444DW21</accession>
<proteinExistence type="predicted"/>
<dbReference type="AlphaFoldDB" id="A0A444DW21"/>
<comment type="caution">
    <text evidence="1">The sequence shown here is derived from an EMBL/GenBank/DDBJ whole genome shotgun (WGS) entry which is preliminary data.</text>
</comment>
<gene>
    <name evidence="1" type="ORF">B296_00019926</name>
</gene>
<name>A0A444DW21_ENSVE</name>
<protein>
    <submittedName>
        <fullName evidence="1">Uncharacterized protein</fullName>
    </submittedName>
</protein>
<sequence>ESSFVPILEASLLSLSLHLFSSNTRSPPKQVGHTLMVVVAFSSSCKVSSSLFFWAADCKYACS</sequence>
<dbReference type="Proteomes" id="UP000287651">
    <property type="component" value="Unassembled WGS sequence"/>
</dbReference>
<evidence type="ECO:0000313" key="2">
    <source>
        <dbReference type="Proteomes" id="UP000287651"/>
    </source>
</evidence>
<feature type="non-terminal residue" evidence="1">
    <location>
        <position position="1"/>
    </location>
</feature>
<reference evidence="1 2" key="1">
    <citation type="journal article" date="2014" name="Agronomy (Basel)">
        <title>A Draft Genome Sequence for Ensete ventricosum, the Drought-Tolerant Tree Against Hunger.</title>
        <authorList>
            <person name="Harrison J."/>
            <person name="Moore K.A."/>
            <person name="Paszkiewicz K."/>
            <person name="Jones T."/>
            <person name="Grant M."/>
            <person name="Ambacheew D."/>
            <person name="Muzemil S."/>
            <person name="Studholme D.J."/>
        </authorList>
    </citation>
    <scope>NUCLEOTIDE SEQUENCE [LARGE SCALE GENOMIC DNA]</scope>
</reference>
<organism evidence="1 2">
    <name type="scientific">Ensete ventricosum</name>
    <name type="common">Abyssinian banana</name>
    <name type="synonym">Musa ensete</name>
    <dbReference type="NCBI Taxonomy" id="4639"/>
    <lineage>
        <taxon>Eukaryota</taxon>
        <taxon>Viridiplantae</taxon>
        <taxon>Streptophyta</taxon>
        <taxon>Embryophyta</taxon>
        <taxon>Tracheophyta</taxon>
        <taxon>Spermatophyta</taxon>
        <taxon>Magnoliopsida</taxon>
        <taxon>Liliopsida</taxon>
        <taxon>Zingiberales</taxon>
        <taxon>Musaceae</taxon>
        <taxon>Ensete</taxon>
    </lineage>
</organism>